<dbReference type="OrthoDB" id="9804819at2"/>
<evidence type="ECO:0000256" key="1">
    <source>
        <dbReference type="ARBA" id="ARBA00022448"/>
    </source>
</evidence>
<sequence>MENILEVKNIEKTYPNDGFKLNKINFDVPKGSIVGIIGENGSGKTTTLNLILGLKSKDGGTVKIFGREFNIDDVDIKEKIGVSFDEIYLPSNLNAKEISKIYKSIYHGWDEKYFFSSLSNFGIDNGKKIGDYSKGMQKMLSIVIAMSHSPELLILDEPTSSLDPVKRSEVLEKFQEFIENGDRSIVFSSHITTDIEHICDYVVFINKGNLIFARPTIELLYENCIARCTSESFNKLDKSNMIGYLQKNNQVVVLLKSRDDLDQSIDNIIIENPTLEEIMNIYSRGTIL</sequence>
<dbReference type="InterPro" id="IPR027417">
    <property type="entry name" value="P-loop_NTPase"/>
</dbReference>
<dbReference type="PANTHER" id="PTHR42939:SF3">
    <property type="entry name" value="ABC TRANSPORTER ATP-BINDING COMPONENT"/>
    <property type="match status" value="1"/>
</dbReference>
<gene>
    <name evidence="5" type="ORF">HMPREF9225_1849</name>
</gene>
<dbReference type="SMART" id="SM00382">
    <property type="entry name" value="AAA"/>
    <property type="match status" value="1"/>
</dbReference>
<keyword evidence="1" id="KW-0813">Transport</keyword>
<dbReference type="AlphaFoldDB" id="E0NNW0"/>
<evidence type="ECO:0000259" key="4">
    <source>
        <dbReference type="PROSITE" id="PS50893"/>
    </source>
</evidence>
<dbReference type="GO" id="GO:0005524">
    <property type="term" value="F:ATP binding"/>
    <property type="evidence" value="ECO:0007669"/>
    <property type="project" value="UniProtKB-KW"/>
</dbReference>
<name>E0NNW0_9FIRM</name>
<protein>
    <submittedName>
        <fullName evidence="5">ABC transporter, ATP-binding protein</fullName>
        <ecNumber evidence="5">3.6.3.-</ecNumber>
    </submittedName>
</protein>
<comment type="caution">
    <text evidence="5">The sequence shown here is derived from an EMBL/GenBank/DDBJ whole genome shotgun (WGS) entry which is preliminary data.</text>
</comment>
<dbReference type="GO" id="GO:0016887">
    <property type="term" value="F:ATP hydrolysis activity"/>
    <property type="evidence" value="ECO:0007669"/>
    <property type="project" value="InterPro"/>
</dbReference>
<organism evidence="5 6">
    <name type="scientific">Peptoniphilus duerdenii ATCC BAA-1640</name>
    <dbReference type="NCBI Taxonomy" id="862517"/>
    <lineage>
        <taxon>Bacteria</taxon>
        <taxon>Bacillati</taxon>
        <taxon>Bacillota</taxon>
        <taxon>Tissierellia</taxon>
        <taxon>Tissierellales</taxon>
        <taxon>Peptoniphilaceae</taxon>
        <taxon>Peptoniphilus</taxon>
    </lineage>
</organism>
<dbReference type="CDD" id="cd03230">
    <property type="entry name" value="ABC_DR_subfamily_A"/>
    <property type="match status" value="1"/>
</dbReference>
<dbReference type="Pfam" id="PF00005">
    <property type="entry name" value="ABC_tran"/>
    <property type="match status" value="1"/>
</dbReference>
<dbReference type="SUPFAM" id="SSF52540">
    <property type="entry name" value="P-loop containing nucleoside triphosphate hydrolases"/>
    <property type="match status" value="1"/>
</dbReference>
<accession>E0NNW0</accession>
<dbReference type="EC" id="3.6.3.-" evidence="5"/>
<dbReference type="RefSeq" id="WP_008902624.1">
    <property type="nucleotide sequence ID" value="NZ_GL397071.1"/>
</dbReference>
<evidence type="ECO:0000256" key="2">
    <source>
        <dbReference type="ARBA" id="ARBA00022741"/>
    </source>
</evidence>
<evidence type="ECO:0000313" key="5">
    <source>
        <dbReference type="EMBL" id="EFM24428.1"/>
    </source>
</evidence>
<keyword evidence="2" id="KW-0547">Nucleotide-binding</keyword>
<evidence type="ECO:0000256" key="3">
    <source>
        <dbReference type="ARBA" id="ARBA00022840"/>
    </source>
</evidence>
<dbReference type="Proteomes" id="UP000003280">
    <property type="component" value="Unassembled WGS sequence"/>
</dbReference>
<keyword evidence="6" id="KW-1185">Reference proteome</keyword>
<dbReference type="PROSITE" id="PS50893">
    <property type="entry name" value="ABC_TRANSPORTER_2"/>
    <property type="match status" value="1"/>
</dbReference>
<dbReference type="InterPro" id="IPR051782">
    <property type="entry name" value="ABC_Transporter_VariousFunc"/>
</dbReference>
<dbReference type="PANTHER" id="PTHR42939">
    <property type="entry name" value="ABC TRANSPORTER ATP-BINDING PROTEIN ALBC-RELATED"/>
    <property type="match status" value="1"/>
</dbReference>
<dbReference type="InterPro" id="IPR003439">
    <property type="entry name" value="ABC_transporter-like_ATP-bd"/>
</dbReference>
<keyword evidence="3 5" id="KW-0067">ATP-binding</keyword>
<dbReference type="HOGENOM" id="CLU_000604_1_2_9"/>
<dbReference type="EMBL" id="AEEH01000053">
    <property type="protein sequence ID" value="EFM24428.1"/>
    <property type="molecule type" value="Genomic_DNA"/>
</dbReference>
<evidence type="ECO:0000313" key="6">
    <source>
        <dbReference type="Proteomes" id="UP000003280"/>
    </source>
</evidence>
<reference evidence="5 6" key="1">
    <citation type="submission" date="2010-07" db="EMBL/GenBank/DDBJ databases">
        <authorList>
            <person name="Muzny D."/>
            <person name="Qin X."/>
            <person name="Deng J."/>
            <person name="Jiang H."/>
            <person name="Liu Y."/>
            <person name="Qu J."/>
            <person name="Song X.-Z."/>
            <person name="Zhang L."/>
            <person name="Thornton R."/>
            <person name="Coyle M."/>
            <person name="Francisco L."/>
            <person name="Jackson L."/>
            <person name="Javaid M."/>
            <person name="Korchina V."/>
            <person name="Kovar C."/>
            <person name="Mata R."/>
            <person name="Mathew T."/>
            <person name="Ngo R."/>
            <person name="Nguyen L."/>
            <person name="Nguyen N."/>
            <person name="Okwuonu G."/>
            <person name="Ongeri F."/>
            <person name="Pham C."/>
            <person name="Simmons D."/>
            <person name="Wilczek-Boney K."/>
            <person name="Hale W."/>
            <person name="Jakkamsetti A."/>
            <person name="Pham P."/>
            <person name="Ruth R."/>
            <person name="San Lucas F."/>
            <person name="Warren J."/>
            <person name="Zhang J."/>
            <person name="Zhao Z."/>
            <person name="Zhou C."/>
            <person name="Zhu D."/>
            <person name="Lee S."/>
            <person name="Bess C."/>
            <person name="Blankenburg K."/>
            <person name="Forbes L."/>
            <person name="Fu Q."/>
            <person name="Gubbala S."/>
            <person name="Hirani K."/>
            <person name="Jayaseelan J.C."/>
            <person name="Lara F."/>
            <person name="Munidasa M."/>
            <person name="Palculict T."/>
            <person name="Patil S."/>
            <person name="Pu L.-L."/>
            <person name="Saada N."/>
            <person name="Tang L."/>
            <person name="Weissenberger G."/>
            <person name="Zhu Y."/>
            <person name="Hemphill L."/>
            <person name="Shang Y."/>
            <person name="Youmans B."/>
            <person name="Ayvaz T."/>
            <person name="Ross M."/>
            <person name="Santibanez J."/>
            <person name="Aqrawi P."/>
            <person name="Gross S."/>
            <person name="Joshi V."/>
            <person name="Fowler G."/>
            <person name="Nazareth L."/>
            <person name="Reid J."/>
            <person name="Worley K."/>
            <person name="Petrosino J."/>
            <person name="Highlander S."/>
            <person name="Gibbs R."/>
        </authorList>
    </citation>
    <scope>NUCLEOTIDE SEQUENCE [LARGE SCALE GENOMIC DNA]</scope>
    <source>
        <strain evidence="5 6">ATCC BAA-1640</strain>
    </source>
</reference>
<dbReference type="eggNOG" id="COG1131">
    <property type="taxonomic scope" value="Bacteria"/>
</dbReference>
<dbReference type="Gene3D" id="3.40.50.300">
    <property type="entry name" value="P-loop containing nucleotide triphosphate hydrolases"/>
    <property type="match status" value="1"/>
</dbReference>
<dbReference type="PROSITE" id="PS00211">
    <property type="entry name" value="ABC_TRANSPORTER_1"/>
    <property type="match status" value="1"/>
</dbReference>
<dbReference type="InterPro" id="IPR017871">
    <property type="entry name" value="ABC_transporter-like_CS"/>
</dbReference>
<keyword evidence="5" id="KW-0378">Hydrolase</keyword>
<dbReference type="InterPro" id="IPR003593">
    <property type="entry name" value="AAA+_ATPase"/>
</dbReference>
<feature type="domain" description="ABC transporter" evidence="4">
    <location>
        <begin position="5"/>
        <end position="232"/>
    </location>
</feature>
<dbReference type="STRING" id="862517.HMPREF9225_1849"/>
<proteinExistence type="predicted"/>